<protein>
    <submittedName>
        <fullName evidence="3">Leucine-rich repeat-containing protein 42</fullName>
    </submittedName>
</protein>
<dbReference type="InterPro" id="IPR032675">
    <property type="entry name" value="LRR_dom_sf"/>
</dbReference>
<proteinExistence type="predicted"/>
<dbReference type="SUPFAM" id="SSF52047">
    <property type="entry name" value="RNI-like"/>
    <property type="match status" value="1"/>
</dbReference>
<name>A0A8X6IV82_9ARAC</name>
<sequence>MTDCIKSQQPKDLFSITLEFIAINAHRIDSLIGYPDIIAQQIFNRFIHFNDCSVLQCRNQKTIVSCFVTAYNELVLESVSLSSSLIVFNEFFDTFTILFQFVREICLCSCYLGDSHDLFENMRSFCFLNKLCLKKNCLRDESVRKMTLPIRMFGVGPKNIEYLDLSDNTFTEAVIPWLTVFKKLQCLDLSGSNISIKSLHILEKKCSLKLCNSENNVHPIITKGWAIPLIERWNDVCKKRREGRNIKKQNMYFSKKRLKMAEESLSNTLNIRTSKSPKLVLKHVSFFEKNEGCTSKYTEFHQQI</sequence>
<keyword evidence="2" id="KW-0677">Repeat</keyword>
<dbReference type="AlphaFoldDB" id="A0A8X6IV82"/>
<dbReference type="OrthoDB" id="6426458at2759"/>
<accession>A0A8X6IV82</accession>
<dbReference type="Gene3D" id="3.80.10.10">
    <property type="entry name" value="Ribonuclease Inhibitor"/>
    <property type="match status" value="1"/>
</dbReference>
<dbReference type="PANTHER" id="PTHR31994:SF3">
    <property type="entry name" value="LEUCINE-RICH REPEAT-CONTAINING PROTEIN 42"/>
    <property type="match status" value="1"/>
</dbReference>
<gene>
    <name evidence="3" type="primary">lrrc42</name>
    <name evidence="3" type="ORF">TNIN_343121</name>
</gene>
<keyword evidence="4" id="KW-1185">Reference proteome</keyword>
<dbReference type="InterPro" id="IPR039631">
    <property type="entry name" value="LRRC42"/>
</dbReference>
<dbReference type="Proteomes" id="UP000886998">
    <property type="component" value="Unassembled WGS sequence"/>
</dbReference>
<dbReference type="EMBL" id="BMAV01027698">
    <property type="protein sequence ID" value="GFS61518.1"/>
    <property type="molecule type" value="Genomic_DNA"/>
</dbReference>
<keyword evidence="1" id="KW-0433">Leucine-rich repeat</keyword>
<reference evidence="3" key="1">
    <citation type="submission" date="2020-08" db="EMBL/GenBank/DDBJ databases">
        <title>Multicomponent nature underlies the extraordinary mechanical properties of spider dragline silk.</title>
        <authorList>
            <person name="Kono N."/>
            <person name="Nakamura H."/>
            <person name="Mori M."/>
            <person name="Yoshida Y."/>
            <person name="Ohtoshi R."/>
            <person name="Malay A.D."/>
            <person name="Moran D.A.P."/>
            <person name="Tomita M."/>
            <person name="Numata K."/>
            <person name="Arakawa K."/>
        </authorList>
    </citation>
    <scope>NUCLEOTIDE SEQUENCE</scope>
</reference>
<evidence type="ECO:0000313" key="3">
    <source>
        <dbReference type="EMBL" id="GFS61518.1"/>
    </source>
</evidence>
<comment type="caution">
    <text evidence="3">The sequence shown here is derived from an EMBL/GenBank/DDBJ whole genome shotgun (WGS) entry which is preliminary data.</text>
</comment>
<evidence type="ECO:0000256" key="2">
    <source>
        <dbReference type="ARBA" id="ARBA00022737"/>
    </source>
</evidence>
<evidence type="ECO:0000256" key="1">
    <source>
        <dbReference type="ARBA" id="ARBA00022614"/>
    </source>
</evidence>
<organism evidence="3 4">
    <name type="scientific">Trichonephila inaurata madagascariensis</name>
    <dbReference type="NCBI Taxonomy" id="2747483"/>
    <lineage>
        <taxon>Eukaryota</taxon>
        <taxon>Metazoa</taxon>
        <taxon>Ecdysozoa</taxon>
        <taxon>Arthropoda</taxon>
        <taxon>Chelicerata</taxon>
        <taxon>Arachnida</taxon>
        <taxon>Araneae</taxon>
        <taxon>Araneomorphae</taxon>
        <taxon>Entelegynae</taxon>
        <taxon>Araneoidea</taxon>
        <taxon>Nephilidae</taxon>
        <taxon>Trichonephila</taxon>
        <taxon>Trichonephila inaurata</taxon>
    </lineage>
</organism>
<dbReference type="PANTHER" id="PTHR31994">
    <property type="entry name" value="LEUCINE-RICH REPEAT-CONTAINING PROTEIN 42"/>
    <property type="match status" value="1"/>
</dbReference>
<evidence type="ECO:0000313" key="4">
    <source>
        <dbReference type="Proteomes" id="UP000886998"/>
    </source>
</evidence>